<comment type="similarity">
    <text evidence="3 4">Belongs to the calcineurin regulatory subunit family.</text>
</comment>
<dbReference type="InterPro" id="IPR018247">
    <property type="entry name" value="EF_Hand_1_Ca_BS"/>
</dbReference>
<evidence type="ECO:0000259" key="5">
    <source>
        <dbReference type="PROSITE" id="PS50222"/>
    </source>
</evidence>
<evidence type="ECO:0000313" key="6">
    <source>
        <dbReference type="EMBL" id="EAY79553.1"/>
    </source>
</evidence>
<dbReference type="AlphaFoldDB" id="A2ZAB9"/>
<protein>
    <recommendedName>
        <fullName evidence="4">Calcineurin B-like protein</fullName>
    </recommendedName>
</protein>
<keyword evidence="4" id="KW-0472">Membrane</keyword>
<dbReference type="Gramene" id="BGIOSGA033458-TA">
    <property type="protein sequence ID" value="BGIOSGA033458-PA"/>
    <property type="gene ID" value="BGIOSGA033458"/>
</dbReference>
<dbReference type="PANTHER" id="PTHR23056">
    <property type="entry name" value="CALCINEURIN B"/>
    <property type="match status" value="1"/>
</dbReference>
<dbReference type="PANTHER" id="PTHR23056:SF44">
    <property type="entry name" value="CALCINEURIN B-LIKE PROTEIN 1"/>
    <property type="match status" value="1"/>
</dbReference>
<evidence type="ECO:0000313" key="7">
    <source>
        <dbReference type="Proteomes" id="UP000007015"/>
    </source>
</evidence>
<accession>A2ZAB9</accession>
<dbReference type="PROSITE" id="PS50222">
    <property type="entry name" value="EF_HAND_2"/>
    <property type="match status" value="1"/>
</dbReference>
<comment type="subunit">
    <text evidence="4">Homodimer. Interacts with CIPK.</text>
</comment>
<keyword evidence="4" id="KW-0479">Metal-binding</keyword>
<comment type="function">
    <text evidence="4">Acts as a calcium sensor. CBL proteins interact with CIPK serine-threonine protein kinases. Binding of a CBL protein to the regulatory NAF domain of a CIPK protein lead to the activation of the kinase in a calcium-dependent manner.</text>
</comment>
<dbReference type="OMA" id="RIGYILM"/>
<keyword evidence="2 4" id="KW-0106">Calcium</keyword>
<dbReference type="GO" id="GO:0005509">
    <property type="term" value="F:calcium ion binding"/>
    <property type="evidence" value="ECO:0007669"/>
    <property type="project" value="UniProtKB-UniRule"/>
</dbReference>
<keyword evidence="7" id="KW-1185">Reference proteome</keyword>
<dbReference type="GO" id="GO:0016020">
    <property type="term" value="C:membrane"/>
    <property type="evidence" value="ECO:0007669"/>
    <property type="project" value="UniProtKB-SubCell"/>
</dbReference>
<reference evidence="6 7" key="1">
    <citation type="journal article" date="2005" name="PLoS Biol.">
        <title>The genomes of Oryza sativa: a history of duplications.</title>
        <authorList>
            <person name="Yu J."/>
            <person name="Wang J."/>
            <person name="Lin W."/>
            <person name="Li S."/>
            <person name="Li H."/>
            <person name="Zhou J."/>
            <person name="Ni P."/>
            <person name="Dong W."/>
            <person name="Hu S."/>
            <person name="Zeng C."/>
            <person name="Zhang J."/>
            <person name="Zhang Y."/>
            <person name="Li R."/>
            <person name="Xu Z."/>
            <person name="Li S."/>
            <person name="Li X."/>
            <person name="Zheng H."/>
            <person name="Cong L."/>
            <person name="Lin L."/>
            <person name="Yin J."/>
            <person name="Geng J."/>
            <person name="Li G."/>
            <person name="Shi J."/>
            <person name="Liu J."/>
            <person name="Lv H."/>
            <person name="Li J."/>
            <person name="Wang J."/>
            <person name="Deng Y."/>
            <person name="Ran L."/>
            <person name="Shi X."/>
            <person name="Wang X."/>
            <person name="Wu Q."/>
            <person name="Li C."/>
            <person name="Ren X."/>
            <person name="Wang J."/>
            <person name="Wang X."/>
            <person name="Li D."/>
            <person name="Liu D."/>
            <person name="Zhang X."/>
            <person name="Ji Z."/>
            <person name="Zhao W."/>
            <person name="Sun Y."/>
            <person name="Zhang Z."/>
            <person name="Bao J."/>
            <person name="Han Y."/>
            <person name="Dong L."/>
            <person name="Ji J."/>
            <person name="Chen P."/>
            <person name="Wu S."/>
            <person name="Liu J."/>
            <person name="Xiao Y."/>
            <person name="Bu D."/>
            <person name="Tan J."/>
            <person name="Yang L."/>
            <person name="Ye C."/>
            <person name="Zhang J."/>
            <person name="Xu J."/>
            <person name="Zhou Y."/>
            <person name="Yu Y."/>
            <person name="Zhang B."/>
            <person name="Zhuang S."/>
            <person name="Wei H."/>
            <person name="Liu B."/>
            <person name="Lei M."/>
            <person name="Yu H."/>
            <person name="Li Y."/>
            <person name="Xu H."/>
            <person name="Wei S."/>
            <person name="He X."/>
            <person name="Fang L."/>
            <person name="Zhang Z."/>
            <person name="Zhang Y."/>
            <person name="Huang X."/>
            <person name="Su Z."/>
            <person name="Tong W."/>
            <person name="Li J."/>
            <person name="Tong Z."/>
            <person name="Li S."/>
            <person name="Ye J."/>
            <person name="Wang L."/>
            <person name="Fang L."/>
            <person name="Lei T."/>
            <person name="Chen C."/>
            <person name="Chen H."/>
            <person name="Xu Z."/>
            <person name="Li H."/>
            <person name="Huang H."/>
            <person name="Zhang F."/>
            <person name="Xu H."/>
            <person name="Li N."/>
            <person name="Zhao C."/>
            <person name="Li S."/>
            <person name="Dong L."/>
            <person name="Huang Y."/>
            <person name="Li L."/>
            <person name="Xi Y."/>
            <person name="Qi Q."/>
            <person name="Li W."/>
            <person name="Zhang B."/>
            <person name="Hu W."/>
            <person name="Zhang Y."/>
            <person name="Tian X."/>
            <person name="Jiao Y."/>
            <person name="Liang X."/>
            <person name="Jin J."/>
            <person name="Gao L."/>
            <person name="Zheng W."/>
            <person name="Hao B."/>
            <person name="Liu S."/>
            <person name="Wang W."/>
            <person name="Yuan L."/>
            <person name="Cao M."/>
            <person name="McDermott J."/>
            <person name="Samudrala R."/>
            <person name="Wang J."/>
            <person name="Wong G.K."/>
            <person name="Yang H."/>
        </authorList>
    </citation>
    <scope>NUCLEOTIDE SEQUENCE [LARGE SCALE GENOMIC DNA]</scope>
    <source>
        <strain evidence="7">cv. 93-11</strain>
    </source>
</reference>
<dbReference type="STRING" id="39946.A2ZAB9"/>
<dbReference type="GO" id="GO:0019722">
    <property type="term" value="P:calcium-mediated signaling"/>
    <property type="evidence" value="ECO:0007669"/>
    <property type="project" value="UniProtKB-UniRule"/>
</dbReference>
<keyword evidence="1 4" id="KW-0677">Repeat</keyword>
<evidence type="ECO:0000256" key="4">
    <source>
        <dbReference type="RuleBase" id="RU369080"/>
    </source>
</evidence>
<dbReference type="HOGENOM" id="CLU_061288_21_4_1"/>
<evidence type="ECO:0000256" key="3">
    <source>
        <dbReference type="ARBA" id="ARBA00023774"/>
    </source>
</evidence>
<dbReference type="InterPro" id="IPR011992">
    <property type="entry name" value="EF-hand-dom_pair"/>
</dbReference>
<sequence>MEEKIDCKTDVDALLGESEMRLSDEIIETILDKTFSDADTNQDGRIDRTEWENFVSRNPSLLKIMTLPYLK</sequence>
<dbReference type="SUPFAM" id="SSF47473">
    <property type="entry name" value="EF-hand"/>
    <property type="match status" value="1"/>
</dbReference>
<comment type="subcellular location">
    <subcellularLocation>
        <location evidence="4">Membrane</location>
    </subcellularLocation>
</comment>
<evidence type="ECO:0000256" key="1">
    <source>
        <dbReference type="ARBA" id="ARBA00022737"/>
    </source>
</evidence>
<dbReference type="GO" id="GO:0019900">
    <property type="term" value="F:kinase binding"/>
    <property type="evidence" value="ECO:0007669"/>
    <property type="project" value="UniProtKB-UniRule"/>
</dbReference>
<dbReference type="InterPro" id="IPR002048">
    <property type="entry name" value="EF_hand_dom"/>
</dbReference>
<dbReference type="Pfam" id="PF13202">
    <property type="entry name" value="EF-hand_5"/>
    <property type="match status" value="1"/>
</dbReference>
<dbReference type="PROSITE" id="PS00018">
    <property type="entry name" value="EF_HAND_1"/>
    <property type="match status" value="1"/>
</dbReference>
<dbReference type="Proteomes" id="UP000007015">
    <property type="component" value="Chromosome 10"/>
</dbReference>
<dbReference type="EMBL" id="CM000135">
    <property type="protein sequence ID" value="EAY79553.1"/>
    <property type="molecule type" value="Genomic_DNA"/>
</dbReference>
<dbReference type="Gene3D" id="1.10.238.10">
    <property type="entry name" value="EF-hand"/>
    <property type="match status" value="1"/>
</dbReference>
<organism evidence="6 7">
    <name type="scientific">Oryza sativa subsp. indica</name>
    <name type="common">Rice</name>
    <dbReference type="NCBI Taxonomy" id="39946"/>
    <lineage>
        <taxon>Eukaryota</taxon>
        <taxon>Viridiplantae</taxon>
        <taxon>Streptophyta</taxon>
        <taxon>Embryophyta</taxon>
        <taxon>Tracheophyta</taxon>
        <taxon>Spermatophyta</taxon>
        <taxon>Magnoliopsida</taxon>
        <taxon>Liliopsida</taxon>
        <taxon>Poales</taxon>
        <taxon>Poaceae</taxon>
        <taxon>BOP clade</taxon>
        <taxon>Oryzoideae</taxon>
        <taxon>Oryzeae</taxon>
        <taxon>Oryzinae</taxon>
        <taxon>Oryza</taxon>
        <taxon>Oryza sativa</taxon>
    </lineage>
</organism>
<gene>
    <name evidence="6" type="ORF">OsI_34683</name>
</gene>
<proteinExistence type="inferred from homology"/>
<feature type="domain" description="EF-hand" evidence="5">
    <location>
        <begin position="26"/>
        <end position="61"/>
    </location>
</feature>
<name>A2ZAB9_ORYSI</name>
<dbReference type="InterPro" id="IPR045198">
    <property type="entry name" value="CNBL1-10"/>
</dbReference>
<evidence type="ECO:0000256" key="2">
    <source>
        <dbReference type="ARBA" id="ARBA00022837"/>
    </source>
</evidence>